<dbReference type="SUPFAM" id="SSF63411">
    <property type="entry name" value="LuxS/MPP-like metallohydrolase"/>
    <property type="match status" value="1"/>
</dbReference>
<dbReference type="InterPro" id="IPR011249">
    <property type="entry name" value="Metalloenz_LuxS/M16"/>
</dbReference>
<dbReference type="PANTHER" id="PTHR11851">
    <property type="entry name" value="METALLOPROTEASE"/>
    <property type="match status" value="1"/>
</dbReference>
<dbReference type="PANTHER" id="PTHR11851:SF49">
    <property type="entry name" value="MITOCHONDRIAL-PROCESSING PEPTIDASE SUBUNIT ALPHA"/>
    <property type="match status" value="1"/>
</dbReference>
<dbReference type="EMBL" id="JBIAUT010000001">
    <property type="protein sequence ID" value="MFF4214973.1"/>
    <property type="molecule type" value="Genomic_DNA"/>
</dbReference>
<comment type="similarity">
    <text evidence="1">Belongs to the peptidase M16 family.</text>
</comment>
<reference evidence="3 4" key="1">
    <citation type="submission" date="2024-10" db="EMBL/GenBank/DDBJ databases">
        <title>The Natural Products Discovery Center: Release of the First 8490 Sequenced Strains for Exploring Actinobacteria Biosynthetic Diversity.</title>
        <authorList>
            <person name="Kalkreuter E."/>
            <person name="Kautsar S.A."/>
            <person name="Yang D."/>
            <person name="Bader C.D."/>
            <person name="Teijaro C.N."/>
            <person name="Fluegel L."/>
            <person name="Davis C.M."/>
            <person name="Simpson J.R."/>
            <person name="Lauterbach L."/>
            <person name="Steele A.D."/>
            <person name="Gui C."/>
            <person name="Meng S."/>
            <person name="Li G."/>
            <person name="Viehrig K."/>
            <person name="Ye F."/>
            <person name="Su P."/>
            <person name="Kiefer A.F."/>
            <person name="Nichols A."/>
            <person name="Cepeda A.J."/>
            <person name="Yan W."/>
            <person name="Fan B."/>
            <person name="Jiang Y."/>
            <person name="Adhikari A."/>
            <person name="Zheng C.-J."/>
            <person name="Schuster L."/>
            <person name="Cowan T.M."/>
            <person name="Smanski M.J."/>
            <person name="Chevrette M.G."/>
            <person name="De Carvalho L.P.S."/>
            <person name="Shen B."/>
        </authorList>
    </citation>
    <scope>NUCLEOTIDE SEQUENCE [LARGE SCALE GENOMIC DNA]</scope>
    <source>
        <strain evidence="3 4">NPDC001650</strain>
    </source>
</reference>
<dbReference type="RefSeq" id="WP_388623269.1">
    <property type="nucleotide sequence ID" value="NZ_JBIAUT010000001.1"/>
</dbReference>
<comment type="caution">
    <text evidence="3">The sequence shown here is derived from an EMBL/GenBank/DDBJ whole genome shotgun (WGS) entry which is preliminary data.</text>
</comment>
<dbReference type="Gene3D" id="3.30.830.10">
    <property type="entry name" value="Metalloenzyme, LuxS/M16 peptidase-like"/>
    <property type="match status" value="1"/>
</dbReference>
<gene>
    <name evidence="3" type="ORF">ACFYZM_01650</name>
</gene>
<evidence type="ECO:0000313" key="4">
    <source>
        <dbReference type="Proteomes" id="UP001602123"/>
    </source>
</evidence>
<evidence type="ECO:0000259" key="2">
    <source>
        <dbReference type="Pfam" id="PF00675"/>
    </source>
</evidence>
<dbReference type="InterPro" id="IPR050361">
    <property type="entry name" value="MPP/UQCRC_Complex"/>
</dbReference>
<keyword evidence="4" id="KW-1185">Reference proteome</keyword>
<evidence type="ECO:0000313" key="3">
    <source>
        <dbReference type="EMBL" id="MFF4214973.1"/>
    </source>
</evidence>
<dbReference type="Proteomes" id="UP001602123">
    <property type="component" value="Unassembled WGS sequence"/>
</dbReference>
<feature type="domain" description="Peptidase M16 N-terminal" evidence="2">
    <location>
        <begin position="18"/>
        <end position="56"/>
    </location>
</feature>
<proteinExistence type="inferred from homology"/>
<dbReference type="InterPro" id="IPR011765">
    <property type="entry name" value="Pept_M16_N"/>
</dbReference>
<accession>A0ABW6TQT5</accession>
<evidence type="ECO:0000256" key="1">
    <source>
        <dbReference type="ARBA" id="ARBA00007261"/>
    </source>
</evidence>
<dbReference type="Pfam" id="PF00675">
    <property type="entry name" value="Peptidase_M16"/>
    <property type="match status" value="1"/>
</dbReference>
<protein>
    <submittedName>
        <fullName evidence="3">M16 family metallopeptidase</fullName>
    </submittedName>
</protein>
<sequence>MSVPTVSARPLTHGPRLVAVDRPGARLAAVRLDVHVGSADERPGERGLAHVVEHLVVRCLLAGGRVGDGALADARTGRERTGYSVLVRRADAPAALDVLTAALGELRVPPAVLAAELAAIRRETAQRAADVRRRLQEALLAALWDGTSYAHSPLGDAAVLDALTEDDVRRFHARWYRPSRATAVLAADRASGELAALAERWTGRPGADGEPAVSAGRDARPAVRSAYRELPATASAGAGAGRAAGLAFAVAAAEGDGPYAHDCRDLARRAVRAAGGVDMRWLELRGQVCVWAMLRAPDAAAATRAVRTALRAARERLLAADGAAWLRAEALIPHLRAAEDLETTAARATDGGAGPPASVSPSDVAAVIALWERQTARIDDAGDAS</sequence>
<name>A0ABW6TQT5_9ACTN</name>
<organism evidence="3 4">
    <name type="scientific">Streptomyces nondiastaticus</name>
    <dbReference type="NCBI Taxonomy" id="3154512"/>
    <lineage>
        <taxon>Bacteria</taxon>
        <taxon>Bacillati</taxon>
        <taxon>Actinomycetota</taxon>
        <taxon>Actinomycetes</taxon>
        <taxon>Kitasatosporales</taxon>
        <taxon>Streptomycetaceae</taxon>
        <taxon>Streptomyces</taxon>
    </lineage>
</organism>